<evidence type="ECO:0000313" key="2">
    <source>
        <dbReference type="Proteomes" id="UP001145114"/>
    </source>
</evidence>
<gene>
    <name evidence="1" type="ORF">EV182_003274</name>
</gene>
<name>A0ACC1HGE0_9FUNG</name>
<proteinExistence type="predicted"/>
<organism evidence="1 2">
    <name type="scientific">Spiromyces aspiralis</name>
    <dbReference type="NCBI Taxonomy" id="68401"/>
    <lineage>
        <taxon>Eukaryota</taxon>
        <taxon>Fungi</taxon>
        <taxon>Fungi incertae sedis</taxon>
        <taxon>Zoopagomycota</taxon>
        <taxon>Kickxellomycotina</taxon>
        <taxon>Kickxellomycetes</taxon>
        <taxon>Kickxellales</taxon>
        <taxon>Kickxellaceae</taxon>
        <taxon>Spiromyces</taxon>
    </lineage>
</organism>
<keyword evidence="2" id="KW-1185">Reference proteome</keyword>
<protein>
    <submittedName>
        <fullName evidence="1">Uncharacterized protein</fullName>
    </submittedName>
</protein>
<dbReference type="Proteomes" id="UP001145114">
    <property type="component" value="Unassembled WGS sequence"/>
</dbReference>
<sequence length="141" mass="14700">MSWLENSPPQPTLDQKVVPPPTQPPELPIGLVPAPLFGEDGMAMMHISTPVPAKPVHIAECGGGTAKSYSATSSFAPLFTPSEQRGLQVFLDGIGSEGFGFDMVAESPQNSFFSNDMTALGMGMGMGVGAGMLGTLEDFIP</sequence>
<comment type="caution">
    <text evidence="1">The sequence shown here is derived from an EMBL/GenBank/DDBJ whole genome shotgun (WGS) entry which is preliminary data.</text>
</comment>
<accession>A0ACC1HGE0</accession>
<dbReference type="EMBL" id="JAMZIH010005964">
    <property type="protein sequence ID" value="KAJ1674440.1"/>
    <property type="molecule type" value="Genomic_DNA"/>
</dbReference>
<evidence type="ECO:0000313" key="1">
    <source>
        <dbReference type="EMBL" id="KAJ1674440.1"/>
    </source>
</evidence>
<feature type="non-terminal residue" evidence="1">
    <location>
        <position position="141"/>
    </location>
</feature>
<reference evidence="1" key="1">
    <citation type="submission" date="2022-06" db="EMBL/GenBank/DDBJ databases">
        <title>Phylogenomic reconstructions and comparative analyses of Kickxellomycotina fungi.</title>
        <authorList>
            <person name="Reynolds N.K."/>
            <person name="Stajich J.E."/>
            <person name="Barry K."/>
            <person name="Grigoriev I.V."/>
            <person name="Crous P."/>
            <person name="Smith M.E."/>
        </authorList>
    </citation>
    <scope>NUCLEOTIDE SEQUENCE</scope>
    <source>
        <strain evidence="1">RSA 2271</strain>
    </source>
</reference>